<dbReference type="Proteomes" id="UP000613582">
    <property type="component" value="Unassembled WGS sequence"/>
</dbReference>
<protein>
    <submittedName>
        <fullName evidence="1">Uncharacterized protein</fullName>
    </submittedName>
</protein>
<organism evidence="1 2">
    <name type="scientific">Aquisalinus flavus</name>
    <dbReference type="NCBI Taxonomy" id="1526572"/>
    <lineage>
        <taxon>Bacteria</taxon>
        <taxon>Pseudomonadati</taxon>
        <taxon>Pseudomonadota</taxon>
        <taxon>Alphaproteobacteria</taxon>
        <taxon>Parvularculales</taxon>
        <taxon>Parvularculaceae</taxon>
        <taxon>Aquisalinus</taxon>
    </lineage>
</organism>
<gene>
    <name evidence="1" type="ORF">GCM10011342_24480</name>
</gene>
<evidence type="ECO:0000313" key="1">
    <source>
        <dbReference type="EMBL" id="GGD14793.1"/>
    </source>
</evidence>
<reference evidence="1" key="2">
    <citation type="submission" date="2020-09" db="EMBL/GenBank/DDBJ databases">
        <authorList>
            <person name="Sun Q."/>
            <person name="Zhou Y."/>
        </authorList>
    </citation>
    <scope>NUCLEOTIDE SEQUENCE</scope>
    <source>
        <strain evidence="1">CGMCC 1.12921</strain>
    </source>
</reference>
<accession>A0A8J2Y6V0</accession>
<proteinExistence type="predicted"/>
<comment type="caution">
    <text evidence="1">The sequence shown here is derived from an EMBL/GenBank/DDBJ whole genome shotgun (WGS) entry which is preliminary data.</text>
</comment>
<sequence>MHQEEDAIGRDIDIHLHQRRHLGKDHFHASDRILDGAAAMGGNKGDAFAFKAVEKAVKTGARDERAA</sequence>
<dbReference type="AlphaFoldDB" id="A0A8J2Y6V0"/>
<name>A0A8J2Y6V0_9PROT</name>
<evidence type="ECO:0000313" key="2">
    <source>
        <dbReference type="Proteomes" id="UP000613582"/>
    </source>
</evidence>
<keyword evidence="2" id="KW-1185">Reference proteome</keyword>
<reference evidence="1" key="1">
    <citation type="journal article" date="2014" name="Int. J. Syst. Evol. Microbiol.">
        <title>Complete genome sequence of Corynebacterium casei LMG S-19264T (=DSM 44701T), isolated from a smear-ripened cheese.</title>
        <authorList>
            <consortium name="US DOE Joint Genome Institute (JGI-PGF)"/>
            <person name="Walter F."/>
            <person name="Albersmeier A."/>
            <person name="Kalinowski J."/>
            <person name="Ruckert C."/>
        </authorList>
    </citation>
    <scope>NUCLEOTIDE SEQUENCE</scope>
    <source>
        <strain evidence="1">CGMCC 1.12921</strain>
    </source>
</reference>
<dbReference type="EMBL" id="BMGH01000001">
    <property type="protein sequence ID" value="GGD14793.1"/>
    <property type="molecule type" value="Genomic_DNA"/>
</dbReference>